<gene>
    <name evidence="2" type="ORF">ACJDUH_14845</name>
</gene>
<comment type="caution">
    <text evidence="2">The sequence shown here is derived from an EMBL/GenBank/DDBJ whole genome shotgun (WGS) entry which is preliminary data.</text>
</comment>
<proteinExistence type="predicted"/>
<sequence length="126" mass="13870">MLICPKCKCEYQDGNTICNDCKCELIELAEATEKNMLIEKDLKKNLLIGKLLTFGIVFAIGIIILINSLNLGDNEMSNIMKAHGGSMDTNQYIIYLEQSIINYKIVGSILSLLGGLGVLLTINSKL</sequence>
<keyword evidence="1" id="KW-1133">Transmembrane helix</keyword>
<dbReference type="EMBL" id="JBJHZY010000003">
    <property type="protein sequence ID" value="MFL0269364.1"/>
    <property type="molecule type" value="Genomic_DNA"/>
</dbReference>
<feature type="transmembrane region" description="Helical" evidence="1">
    <location>
        <begin position="46"/>
        <end position="66"/>
    </location>
</feature>
<evidence type="ECO:0008006" key="4">
    <source>
        <dbReference type="Google" id="ProtNLM"/>
    </source>
</evidence>
<evidence type="ECO:0000313" key="2">
    <source>
        <dbReference type="EMBL" id="MFL0269364.1"/>
    </source>
</evidence>
<keyword evidence="3" id="KW-1185">Reference proteome</keyword>
<keyword evidence="1" id="KW-0472">Membrane</keyword>
<accession>A0ABW8TUI5</accession>
<name>A0ABW8TUI5_9CLOT</name>
<dbReference type="Proteomes" id="UP001623661">
    <property type="component" value="Unassembled WGS sequence"/>
</dbReference>
<organism evidence="2 3">
    <name type="scientific">Candidatus Clostridium radicumherbarum</name>
    <dbReference type="NCBI Taxonomy" id="3381662"/>
    <lineage>
        <taxon>Bacteria</taxon>
        <taxon>Bacillati</taxon>
        <taxon>Bacillota</taxon>
        <taxon>Clostridia</taxon>
        <taxon>Eubacteriales</taxon>
        <taxon>Clostridiaceae</taxon>
        <taxon>Clostridium</taxon>
    </lineage>
</organism>
<reference evidence="2 3" key="1">
    <citation type="submission" date="2024-11" db="EMBL/GenBank/DDBJ databases">
        <authorList>
            <person name="Heng Y.C."/>
            <person name="Lim A.C.H."/>
            <person name="Lee J.K.Y."/>
            <person name="Kittelmann S."/>
        </authorList>
    </citation>
    <scope>NUCLEOTIDE SEQUENCE [LARGE SCALE GENOMIC DNA]</scope>
    <source>
        <strain evidence="2 3">WILCCON 0202</strain>
    </source>
</reference>
<protein>
    <recommendedName>
        <fullName evidence="4">Zinc ribbon domain-containing protein</fullName>
    </recommendedName>
</protein>
<evidence type="ECO:0000313" key="3">
    <source>
        <dbReference type="Proteomes" id="UP001623661"/>
    </source>
</evidence>
<evidence type="ECO:0000256" key="1">
    <source>
        <dbReference type="SAM" id="Phobius"/>
    </source>
</evidence>
<dbReference type="RefSeq" id="WP_406765989.1">
    <property type="nucleotide sequence ID" value="NZ_JBJHZY010000003.1"/>
</dbReference>
<keyword evidence="1" id="KW-0812">Transmembrane</keyword>
<feature type="transmembrane region" description="Helical" evidence="1">
    <location>
        <begin position="100"/>
        <end position="122"/>
    </location>
</feature>